<evidence type="ECO:0000256" key="1">
    <source>
        <dbReference type="ARBA" id="ARBA00007805"/>
    </source>
</evidence>
<reference evidence="7" key="1">
    <citation type="submission" date="2018-06" db="EMBL/GenBank/DDBJ databases">
        <authorList>
            <person name="Zhirakovskaya E."/>
        </authorList>
    </citation>
    <scope>NUCLEOTIDE SEQUENCE</scope>
</reference>
<comment type="catalytic activity">
    <reaction evidence="4">
        <text>carbamoyl phosphate + L-ornithine = L-citrulline + phosphate + H(+)</text>
        <dbReference type="Rhea" id="RHEA:19513"/>
        <dbReference type="ChEBI" id="CHEBI:15378"/>
        <dbReference type="ChEBI" id="CHEBI:43474"/>
        <dbReference type="ChEBI" id="CHEBI:46911"/>
        <dbReference type="ChEBI" id="CHEBI:57743"/>
        <dbReference type="ChEBI" id="CHEBI:58228"/>
        <dbReference type="EC" id="2.1.3.3"/>
    </reaction>
</comment>
<dbReference type="InterPro" id="IPR024904">
    <property type="entry name" value="OTCase_ArgI"/>
</dbReference>
<evidence type="ECO:0000256" key="4">
    <source>
        <dbReference type="ARBA" id="ARBA00048772"/>
    </source>
</evidence>
<dbReference type="InterPro" id="IPR036901">
    <property type="entry name" value="Asp/Orn_carbamoylTrfase_sf"/>
</dbReference>
<dbReference type="GO" id="GO:0016597">
    <property type="term" value="F:amino acid binding"/>
    <property type="evidence" value="ECO:0007669"/>
    <property type="project" value="InterPro"/>
</dbReference>
<dbReference type="InterPro" id="IPR006132">
    <property type="entry name" value="Asp/Orn_carbamoyltranf_P-bd"/>
</dbReference>
<dbReference type="InterPro" id="IPR006130">
    <property type="entry name" value="Asp/Orn_carbamoylTrfase"/>
</dbReference>
<dbReference type="PRINTS" id="PR00102">
    <property type="entry name" value="OTCASE"/>
</dbReference>
<dbReference type="HAMAP" id="MF_01109">
    <property type="entry name" value="OTCase"/>
    <property type="match status" value="1"/>
</dbReference>
<dbReference type="Gene3D" id="3.40.50.1370">
    <property type="entry name" value="Aspartate/ornithine carbamoyltransferase"/>
    <property type="match status" value="2"/>
</dbReference>
<dbReference type="FunFam" id="3.40.50.1370:FF:000008">
    <property type="entry name" value="Ornithine carbamoyltransferase"/>
    <property type="match status" value="1"/>
</dbReference>
<proteinExistence type="inferred from homology"/>
<dbReference type="PANTHER" id="PTHR45753:SF3">
    <property type="entry name" value="ORNITHINE TRANSCARBAMYLASE, MITOCHONDRIAL"/>
    <property type="match status" value="1"/>
</dbReference>
<evidence type="ECO:0000313" key="7">
    <source>
        <dbReference type="EMBL" id="VAX22291.1"/>
    </source>
</evidence>
<dbReference type="Pfam" id="PF02729">
    <property type="entry name" value="OTCace_N"/>
    <property type="match status" value="1"/>
</dbReference>
<dbReference type="InterPro" id="IPR002292">
    <property type="entry name" value="Orn/put_carbamltrans"/>
</dbReference>
<sequence length="322" mass="35235">MARCLGSELLVLVDKNISLLRITDFSRSEVNALFDVAARLKKERAAGVSHRLLEGKSLGMIFRKSSTRTRISFEVGMFQLGGMAVFLQDEHLQMKRGESMADTARVFSRYLDGILIRTYDHSEAEELAKEADIPVINALTDEYHPCQILADLFTIKEKKGTLDGVKVVYIGDGNNVANSWLLGAALMGVNITVITPEGYEPDPEIVAEAKSIASQTGGLVETGHDPATGVKGAHVLYTDTWISMGMDAEADIRKKAFSGHQLNEALIELAEPDVMVMHCLPAHRGEEISAGAIDGPHSVVWDEAENRLHIQKAILLKLIGDK</sequence>
<dbReference type="SUPFAM" id="SSF53671">
    <property type="entry name" value="Aspartate/ornithine carbamoyltransferase"/>
    <property type="match status" value="1"/>
</dbReference>
<feature type="domain" description="Aspartate/ornithine carbamoyltransferase carbamoyl-P binding" evidence="6">
    <location>
        <begin position="19"/>
        <end position="157"/>
    </location>
</feature>
<dbReference type="GO" id="GO:0019240">
    <property type="term" value="P:citrulline biosynthetic process"/>
    <property type="evidence" value="ECO:0007669"/>
    <property type="project" value="TreeGrafter"/>
</dbReference>
<dbReference type="PROSITE" id="PS00097">
    <property type="entry name" value="CARBAMOYLTRANSFERASE"/>
    <property type="match status" value="1"/>
</dbReference>
<dbReference type="GO" id="GO:0004585">
    <property type="term" value="F:ornithine carbamoyltransferase activity"/>
    <property type="evidence" value="ECO:0007669"/>
    <property type="project" value="UniProtKB-EC"/>
</dbReference>
<organism evidence="7">
    <name type="scientific">hydrothermal vent metagenome</name>
    <dbReference type="NCBI Taxonomy" id="652676"/>
    <lineage>
        <taxon>unclassified sequences</taxon>
        <taxon>metagenomes</taxon>
        <taxon>ecological metagenomes</taxon>
    </lineage>
</organism>
<gene>
    <name evidence="7" type="ORF">MNBD_NITROSPINAE01-881</name>
</gene>
<dbReference type="InterPro" id="IPR006131">
    <property type="entry name" value="Asp_carbamoyltransf_Asp/Orn-bd"/>
</dbReference>
<dbReference type="EC" id="2.1.3.3" evidence="2"/>
<name>A0A3B1C6L7_9ZZZZ</name>
<evidence type="ECO:0000259" key="6">
    <source>
        <dbReference type="Pfam" id="PF02729"/>
    </source>
</evidence>
<feature type="domain" description="Aspartate/ornithine carbamoyltransferase Asp/Orn-binding" evidence="5">
    <location>
        <begin position="163"/>
        <end position="316"/>
    </location>
</feature>
<dbReference type="EMBL" id="UOGC01000135">
    <property type="protein sequence ID" value="VAX22291.1"/>
    <property type="molecule type" value="Genomic_DNA"/>
</dbReference>
<dbReference type="GO" id="GO:0042450">
    <property type="term" value="P:L-arginine biosynthetic process via ornithine"/>
    <property type="evidence" value="ECO:0007669"/>
    <property type="project" value="TreeGrafter"/>
</dbReference>
<keyword evidence="3 7" id="KW-0808">Transferase</keyword>
<dbReference type="PANTHER" id="PTHR45753">
    <property type="entry name" value="ORNITHINE CARBAMOYLTRANSFERASE, MITOCHONDRIAL"/>
    <property type="match status" value="1"/>
</dbReference>
<evidence type="ECO:0000256" key="3">
    <source>
        <dbReference type="ARBA" id="ARBA00022679"/>
    </source>
</evidence>
<accession>A0A3B1C6L7</accession>
<evidence type="ECO:0000259" key="5">
    <source>
        <dbReference type="Pfam" id="PF00185"/>
    </source>
</evidence>
<evidence type="ECO:0000256" key="2">
    <source>
        <dbReference type="ARBA" id="ARBA00013007"/>
    </source>
</evidence>
<dbReference type="NCBIfam" id="TIGR00658">
    <property type="entry name" value="orni_carb_tr"/>
    <property type="match status" value="1"/>
</dbReference>
<dbReference type="NCBIfam" id="NF001986">
    <property type="entry name" value="PRK00779.1"/>
    <property type="match status" value="1"/>
</dbReference>
<dbReference type="PRINTS" id="PR00100">
    <property type="entry name" value="AOTCASE"/>
</dbReference>
<dbReference type="Pfam" id="PF00185">
    <property type="entry name" value="OTCace"/>
    <property type="match status" value="1"/>
</dbReference>
<dbReference type="AlphaFoldDB" id="A0A3B1C6L7"/>
<comment type="similarity">
    <text evidence="1">Belongs to the aspartate/ornithine carbamoyltransferase superfamily. OTCase family.</text>
</comment>
<protein>
    <recommendedName>
        <fullName evidence="2">ornithine carbamoyltransferase</fullName>
        <ecNumber evidence="2">2.1.3.3</ecNumber>
    </recommendedName>
</protein>